<dbReference type="GO" id="GO:0005829">
    <property type="term" value="C:cytosol"/>
    <property type="evidence" value="ECO:0007669"/>
    <property type="project" value="TreeGrafter"/>
</dbReference>
<dbReference type="PANTHER" id="PTHR12304">
    <property type="entry name" value="INOSINE-URIDINE PREFERRING NUCLEOSIDE HYDROLASE"/>
    <property type="match status" value="1"/>
</dbReference>
<dbReference type="CDD" id="cd02651">
    <property type="entry name" value="nuc_hydro_IU_UC_XIUA"/>
    <property type="match status" value="1"/>
</dbReference>
<dbReference type="SUPFAM" id="SSF53590">
    <property type="entry name" value="Nucleoside hydrolase"/>
    <property type="match status" value="1"/>
</dbReference>
<dbReference type="InterPro" id="IPR001910">
    <property type="entry name" value="Inosine/uridine_hydrolase_dom"/>
</dbReference>
<evidence type="ECO:0000256" key="2">
    <source>
        <dbReference type="ARBA" id="ARBA00023295"/>
    </source>
</evidence>
<dbReference type="Pfam" id="PF01156">
    <property type="entry name" value="IU_nuc_hydro"/>
    <property type="match status" value="1"/>
</dbReference>
<sequence length="313" mass="34670">MRKIIIDTDPGQDDALAMMTAFGANKDLNVLGVTCVAGNVPLDLTSVNALKICELSGFSSVPVFRGSPAPLKRKLITAEHVHGKTGLDGTDLSVKKKELERTDAVDFIIECTEKYRDEKITICALGPLTNVAKVLKKDSVLTESIEEIVLMGGGFFEGGNITPAAEFNIYVDPEAAKIVLESGLKITMLPLDVTHKTLVQRNFLEKLRKSGKNSAIQAAKLLDFFERYDVEKYGSQGGPLHDPNVIVYLLNPEIYSGRLVNVEVEVNSELTRGMTVVDWWYVTDRLPNAYYINEVKENEFFETVLNNVLNLEI</sequence>
<keyword evidence="2" id="KW-0326">Glycosidase</keyword>
<dbReference type="InterPro" id="IPR023186">
    <property type="entry name" value="IUNH"/>
</dbReference>
<dbReference type="Gene3D" id="3.90.245.10">
    <property type="entry name" value="Ribonucleoside hydrolase-like"/>
    <property type="match status" value="1"/>
</dbReference>
<evidence type="ECO:0000256" key="1">
    <source>
        <dbReference type="ARBA" id="ARBA00022801"/>
    </source>
</evidence>
<reference evidence="4" key="1">
    <citation type="journal article" date="2011" name="Environ. Microbiol.">
        <title>Time-series analyses of Monterey Bay coastal microbial picoplankton using a 'genome proxy' microarray.</title>
        <authorList>
            <person name="Rich V.I."/>
            <person name="Pham V.D."/>
            <person name="Eppley J."/>
            <person name="Shi Y."/>
            <person name="DeLong E.F."/>
        </authorList>
    </citation>
    <scope>NUCLEOTIDE SEQUENCE</scope>
</reference>
<name>E0XX05_9RHOB</name>
<evidence type="ECO:0000313" key="4">
    <source>
        <dbReference type="EMBL" id="ADI18946.1"/>
    </source>
</evidence>
<dbReference type="PANTHER" id="PTHR12304:SF4">
    <property type="entry name" value="URIDINE NUCLEOSIDASE"/>
    <property type="match status" value="1"/>
</dbReference>
<dbReference type="EMBL" id="GU474905">
    <property type="protein sequence ID" value="ADI18946.1"/>
    <property type="molecule type" value="Genomic_DNA"/>
</dbReference>
<proteinExistence type="predicted"/>
<evidence type="ECO:0000259" key="3">
    <source>
        <dbReference type="Pfam" id="PF01156"/>
    </source>
</evidence>
<dbReference type="GO" id="GO:0006152">
    <property type="term" value="P:purine nucleoside catabolic process"/>
    <property type="evidence" value="ECO:0007669"/>
    <property type="project" value="TreeGrafter"/>
</dbReference>
<keyword evidence="1 4" id="KW-0378">Hydrolase</keyword>
<dbReference type="AlphaFoldDB" id="E0XX05"/>
<feature type="domain" description="Inosine/uridine-preferring nucleoside hydrolase" evidence="3">
    <location>
        <begin position="4"/>
        <end position="302"/>
    </location>
</feature>
<dbReference type="GO" id="GO:0008477">
    <property type="term" value="F:purine nucleosidase activity"/>
    <property type="evidence" value="ECO:0007669"/>
    <property type="project" value="TreeGrafter"/>
</dbReference>
<dbReference type="InterPro" id="IPR036452">
    <property type="entry name" value="Ribo_hydro-like"/>
</dbReference>
<organism evidence="4">
    <name type="scientific">uncultured Rhodobacterales bacterium HF0010_10C01</name>
    <dbReference type="NCBI Taxonomy" id="710783"/>
    <lineage>
        <taxon>Bacteria</taxon>
        <taxon>Pseudomonadati</taxon>
        <taxon>Pseudomonadota</taxon>
        <taxon>Alphaproteobacteria</taxon>
        <taxon>Rhodobacterales</taxon>
        <taxon>environmental samples</taxon>
    </lineage>
</organism>
<protein>
    <submittedName>
        <fullName evidence="4">Inosine-uridine nucleoside N-ribohydrolase</fullName>
    </submittedName>
</protein>
<accession>E0XX05</accession>